<keyword evidence="2" id="KW-0812">Transmembrane</keyword>
<dbReference type="InterPro" id="IPR052906">
    <property type="entry name" value="Type_IV_Methyl-Rstrct_Enzyme"/>
</dbReference>
<sequence>MDIGLKRVKARRKDALAGEAWERIEQLLADYYRAQGYAVEHCGTGGRRARFDGGVDLRLRRDADTVVVQCKHWNAYKVPHNEVHQLLGIMVNEQATGAILVTSGEFTKAAIEAASRHGHVQLVDGDDLREMLGPLYGDSSGRRGHEGAQADERRASAGTFGSYAVERLIAAAEERIRHGGKGRGRSIVAASAWTGLAAILLKFVLALALIYFGSMYLQRVIRSIAPAPQVAQRGPVPLESTPPREGRQRTQQQAQAPVVHPPTPQEIQEWRRRNAESMEILRQNTPELPVDPRRVDVGGPP</sequence>
<keyword evidence="2" id="KW-1133">Transmembrane helix</keyword>
<reference evidence="5" key="1">
    <citation type="journal article" date="2019" name="Int. J. Syst. Evol. Microbiol.">
        <title>The Global Catalogue of Microorganisms (GCM) 10K type strain sequencing project: providing services to taxonomists for standard genome sequencing and annotation.</title>
        <authorList>
            <consortium name="The Broad Institute Genomics Platform"/>
            <consortium name="The Broad Institute Genome Sequencing Center for Infectious Disease"/>
            <person name="Wu L."/>
            <person name="Ma J."/>
        </authorList>
    </citation>
    <scope>NUCLEOTIDE SEQUENCE [LARGE SCALE GENOMIC DNA]</scope>
    <source>
        <strain evidence="5">CGMCC 1.8985</strain>
    </source>
</reference>
<dbReference type="InterPro" id="IPR011335">
    <property type="entry name" value="Restrct_endonuc-II-like"/>
</dbReference>
<feature type="domain" description="Restriction endonuclease type IV Mrr" evidence="3">
    <location>
        <begin position="20"/>
        <end position="132"/>
    </location>
</feature>
<protein>
    <recommendedName>
        <fullName evidence="3">Restriction endonuclease type IV Mrr domain-containing protein</fullName>
    </recommendedName>
</protein>
<dbReference type="Proteomes" id="UP000599009">
    <property type="component" value="Unassembled WGS sequence"/>
</dbReference>
<dbReference type="RefSeq" id="WP_132985007.1">
    <property type="nucleotide sequence ID" value="NZ_BMME01000001.1"/>
</dbReference>
<feature type="compositionally biased region" description="Basic and acidic residues" evidence="1">
    <location>
        <begin position="290"/>
        <end position="301"/>
    </location>
</feature>
<dbReference type="InterPro" id="IPR007560">
    <property type="entry name" value="Restrct_endonuc_IV_Mrr"/>
</dbReference>
<gene>
    <name evidence="4" type="ORF">GCM10011394_10460</name>
</gene>
<proteinExistence type="predicted"/>
<dbReference type="Gene3D" id="3.40.1350.10">
    <property type="match status" value="1"/>
</dbReference>
<evidence type="ECO:0000256" key="1">
    <source>
        <dbReference type="SAM" id="MobiDB-lite"/>
    </source>
</evidence>
<comment type="caution">
    <text evidence="4">The sequence shown here is derived from an EMBL/GenBank/DDBJ whole genome shotgun (WGS) entry which is preliminary data.</text>
</comment>
<dbReference type="PANTHER" id="PTHR30015">
    <property type="entry name" value="MRR RESTRICTION SYSTEM PROTEIN"/>
    <property type="match status" value="1"/>
</dbReference>
<dbReference type="Pfam" id="PF04471">
    <property type="entry name" value="Mrr_cat"/>
    <property type="match status" value="1"/>
</dbReference>
<feature type="region of interest" description="Disordered" evidence="1">
    <location>
        <begin position="230"/>
        <end position="301"/>
    </location>
</feature>
<feature type="transmembrane region" description="Helical" evidence="2">
    <location>
        <begin position="187"/>
        <end position="212"/>
    </location>
</feature>
<evidence type="ECO:0000259" key="3">
    <source>
        <dbReference type="Pfam" id="PF04471"/>
    </source>
</evidence>
<evidence type="ECO:0000313" key="4">
    <source>
        <dbReference type="EMBL" id="GGK03278.1"/>
    </source>
</evidence>
<dbReference type="SUPFAM" id="SSF52980">
    <property type="entry name" value="Restriction endonuclease-like"/>
    <property type="match status" value="1"/>
</dbReference>
<keyword evidence="2" id="KW-0472">Membrane</keyword>
<dbReference type="InterPro" id="IPR011856">
    <property type="entry name" value="tRNA_endonuc-like_dom_sf"/>
</dbReference>
<evidence type="ECO:0000313" key="5">
    <source>
        <dbReference type="Proteomes" id="UP000599009"/>
    </source>
</evidence>
<accession>A0ABQ2EDH7</accession>
<organism evidence="4 5">
    <name type="scientific">Luteimonas terricola</name>
    <dbReference type="NCBI Taxonomy" id="645597"/>
    <lineage>
        <taxon>Bacteria</taxon>
        <taxon>Pseudomonadati</taxon>
        <taxon>Pseudomonadota</taxon>
        <taxon>Gammaproteobacteria</taxon>
        <taxon>Lysobacterales</taxon>
        <taxon>Lysobacteraceae</taxon>
        <taxon>Luteimonas</taxon>
    </lineage>
</organism>
<evidence type="ECO:0000256" key="2">
    <source>
        <dbReference type="SAM" id="Phobius"/>
    </source>
</evidence>
<keyword evidence="5" id="KW-1185">Reference proteome</keyword>
<dbReference type="PANTHER" id="PTHR30015:SF7">
    <property type="entry name" value="TYPE IV METHYL-DIRECTED RESTRICTION ENZYME ECOKMRR"/>
    <property type="match status" value="1"/>
</dbReference>
<dbReference type="EMBL" id="BMME01000001">
    <property type="protein sequence ID" value="GGK03278.1"/>
    <property type="molecule type" value="Genomic_DNA"/>
</dbReference>
<name>A0ABQ2EDH7_9GAMM</name>